<accession>A0A1M5T3T0</accession>
<dbReference type="EMBL" id="FQXK01000004">
    <property type="protein sequence ID" value="SHH45407.1"/>
    <property type="molecule type" value="Genomic_DNA"/>
</dbReference>
<evidence type="ECO:0000256" key="1">
    <source>
        <dbReference type="SAM" id="Phobius"/>
    </source>
</evidence>
<dbReference type="RefSeq" id="WP_073385212.1">
    <property type="nucleotide sequence ID" value="NZ_FQXK01000004.1"/>
</dbReference>
<keyword evidence="3" id="KW-1185">Reference proteome</keyword>
<feature type="transmembrane region" description="Helical" evidence="1">
    <location>
        <begin position="28"/>
        <end position="51"/>
    </location>
</feature>
<organism evidence="2 3">
    <name type="scientific">Butyrivibrio fibrisolvens DSM 3071</name>
    <dbReference type="NCBI Taxonomy" id="1121131"/>
    <lineage>
        <taxon>Bacteria</taxon>
        <taxon>Bacillati</taxon>
        <taxon>Bacillota</taxon>
        <taxon>Clostridia</taxon>
        <taxon>Lachnospirales</taxon>
        <taxon>Lachnospiraceae</taxon>
        <taxon>Butyrivibrio</taxon>
    </lineage>
</organism>
<evidence type="ECO:0000313" key="2">
    <source>
        <dbReference type="EMBL" id="SHH45407.1"/>
    </source>
</evidence>
<dbReference type="GeneID" id="89509386"/>
<dbReference type="AlphaFoldDB" id="A0A1M5T3T0"/>
<sequence length="193" mass="21694">MESRVGVVKNSAAKARVLVLERIGKWEIVVGACLCVYGITNLVCDILFRWARYSLTDMIVECLVIALATIIGLWGIGSGTHHLYSIRHFRRYISFLQHDETGSVRRLADSTHEPYDETLDRIHRYADRGLFGNIIIDDASGRISFPDRIRKYSDSGYRTVTCVGCGATRSLPDSTVIKCEFCGNIINTESENK</sequence>
<protein>
    <submittedName>
        <fullName evidence="2">Uncharacterized protein</fullName>
    </submittedName>
</protein>
<gene>
    <name evidence="2" type="ORF">SAMN02745229_00481</name>
</gene>
<feature type="transmembrane region" description="Helical" evidence="1">
    <location>
        <begin position="58"/>
        <end position="77"/>
    </location>
</feature>
<keyword evidence="1" id="KW-0812">Transmembrane</keyword>
<proteinExistence type="predicted"/>
<keyword evidence="1" id="KW-0472">Membrane</keyword>
<keyword evidence="1" id="KW-1133">Transmembrane helix</keyword>
<dbReference type="OrthoDB" id="2003831at2"/>
<name>A0A1M5T3T0_BUTFI</name>
<dbReference type="Proteomes" id="UP000184278">
    <property type="component" value="Unassembled WGS sequence"/>
</dbReference>
<reference evidence="3" key="1">
    <citation type="submission" date="2016-11" db="EMBL/GenBank/DDBJ databases">
        <authorList>
            <person name="Varghese N."/>
            <person name="Submissions S."/>
        </authorList>
    </citation>
    <scope>NUCLEOTIDE SEQUENCE [LARGE SCALE GENOMIC DNA]</scope>
    <source>
        <strain evidence="3">DSM 3071</strain>
    </source>
</reference>
<evidence type="ECO:0000313" key="3">
    <source>
        <dbReference type="Proteomes" id="UP000184278"/>
    </source>
</evidence>